<evidence type="ECO:0000256" key="1">
    <source>
        <dbReference type="SAM" id="MobiDB-lite"/>
    </source>
</evidence>
<gene>
    <name evidence="3" type="ORF">SFUL_3698</name>
</gene>
<proteinExistence type="predicted"/>
<keyword evidence="2" id="KW-0472">Membrane</keyword>
<feature type="transmembrane region" description="Helical" evidence="2">
    <location>
        <begin position="162"/>
        <end position="180"/>
    </location>
</feature>
<evidence type="ECO:0000256" key="2">
    <source>
        <dbReference type="SAM" id="Phobius"/>
    </source>
</evidence>
<feature type="region of interest" description="Disordered" evidence="1">
    <location>
        <begin position="1"/>
        <end position="91"/>
    </location>
</feature>
<protein>
    <submittedName>
        <fullName evidence="3">Uncharacterized protein</fullName>
    </submittedName>
</protein>
<feature type="compositionally biased region" description="Acidic residues" evidence="1">
    <location>
        <begin position="49"/>
        <end position="61"/>
    </location>
</feature>
<keyword evidence="2" id="KW-0812">Transmembrane</keyword>
<dbReference type="eggNOG" id="ENOG50320SK">
    <property type="taxonomic scope" value="Bacteria"/>
</dbReference>
<name>N0CR16_STRMI</name>
<feature type="transmembrane region" description="Helical" evidence="2">
    <location>
        <begin position="129"/>
        <end position="150"/>
    </location>
</feature>
<dbReference type="Proteomes" id="UP000013304">
    <property type="component" value="Chromosome"/>
</dbReference>
<dbReference type="RefSeq" id="WP_015609968.1">
    <property type="nucleotide sequence ID" value="NC_021177.1"/>
</dbReference>
<dbReference type="KEGG" id="sfi:SFUL_3698"/>
<sequence>MSTPPKDDDERRLRSRLRRLVDGPPPEPEQPSPLVQVRYIPPPTAAPAADDEDQEPEDDEPEQHRPWWQLAPGPFRTLAPEPAPAPPETEMAPGLYVTVNQPEPAAAPPWLVPDPAAERAAERLHRLRIWVAYHLTAGITGWVFGLVGLMYDVLVDAGQQGAAVGIAIGFVGWIVASYLPGLPYMPPALRPALIWAARIPVSSAAIALALYAPGTV</sequence>
<dbReference type="EMBL" id="CP005080">
    <property type="protein sequence ID" value="AGK78616.1"/>
    <property type="molecule type" value="Genomic_DNA"/>
</dbReference>
<evidence type="ECO:0000313" key="3">
    <source>
        <dbReference type="EMBL" id="AGK78616.1"/>
    </source>
</evidence>
<keyword evidence="2" id="KW-1133">Transmembrane helix</keyword>
<evidence type="ECO:0000313" key="4">
    <source>
        <dbReference type="Proteomes" id="UP000013304"/>
    </source>
</evidence>
<reference evidence="3 4" key="1">
    <citation type="submission" date="2013-04" db="EMBL/GenBank/DDBJ databases">
        <title>Complete genome sequence of Streptomyces fulvissimus.</title>
        <authorList>
            <person name="Myronovskyi M."/>
            <person name="Tokovenko B."/>
            <person name="Manderscheid N."/>
            <person name="Petzke L."/>
            <person name="Luzhetskyy A."/>
        </authorList>
    </citation>
    <scope>NUCLEOTIDE SEQUENCE [LARGE SCALE GENOMIC DNA]</scope>
    <source>
        <strain evidence="3 4">DSM 40593</strain>
    </source>
</reference>
<dbReference type="PATRIC" id="fig|1303692.3.peg.3713"/>
<organism evidence="3 4">
    <name type="scientific">Streptomyces microflavus DSM 40593</name>
    <dbReference type="NCBI Taxonomy" id="1303692"/>
    <lineage>
        <taxon>Bacteria</taxon>
        <taxon>Bacillati</taxon>
        <taxon>Actinomycetota</taxon>
        <taxon>Actinomycetes</taxon>
        <taxon>Kitasatosporales</taxon>
        <taxon>Streptomycetaceae</taxon>
        <taxon>Streptomyces</taxon>
    </lineage>
</organism>
<accession>N0CR16</accession>
<dbReference type="HOGENOM" id="CLU_1277020_0_0_11"/>
<feature type="transmembrane region" description="Helical" evidence="2">
    <location>
        <begin position="192"/>
        <end position="212"/>
    </location>
</feature>
<dbReference type="AlphaFoldDB" id="N0CR16"/>
<feature type="compositionally biased region" description="Basic and acidic residues" evidence="1">
    <location>
        <begin position="1"/>
        <end position="12"/>
    </location>
</feature>